<dbReference type="AlphaFoldDB" id="A0A9N9A1S8"/>
<evidence type="ECO:0000313" key="2">
    <source>
        <dbReference type="Proteomes" id="UP000789759"/>
    </source>
</evidence>
<sequence length="66" mass="7517">MAQIMAQITAPIVIAQGGAMAFEAKPSHQADNSPTFDVSKSRTDFDHICWQHYHYVRHRLSGRKMM</sequence>
<evidence type="ECO:0000313" key="1">
    <source>
        <dbReference type="EMBL" id="CAG8514626.1"/>
    </source>
</evidence>
<protein>
    <submittedName>
        <fullName evidence="1">25165_t:CDS:1</fullName>
    </submittedName>
</protein>
<gene>
    <name evidence="1" type="ORF">CPELLU_LOCUS3086</name>
</gene>
<organism evidence="1 2">
    <name type="scientific">Cetraspora pellucida</name>
    <dbReference type="NCBI Taxonomy" id="1433469"/>
    <lineage>
        <taxon>Eukaryota</taxon>
        <taxon>Fungi</taxon>
        <taxon>Fungi incertae sedis</taxon>
        <taxon>Mucoromycota</taxon>
        <taxon>Glomeromycotina</taxon>
        <taxon>Glomeromycetes</taxon>
        <taxon>Diversisporales</taxon>
        <taxon>Gigasporaceae</taxon>
        <taxon>Cetraspora</taxon>
    </lineage>
</organism>
<keyword evidence="2" id="KW-1185">Reference proteome</keyword>
<proteinExistence type="predicted"/>
<dbReference type="EMBL" id="CAJVQA010001444">
    <property type="protein sequence ID" value="CAG8514626.1"/>
    <property type="molecule type" value="Genomic_DNA"/>
</dbReference>
<accession>A0A9N9A1S8</accession>
<comment type="caution">
    <text evidence="1">The sequence shown here is derived from an EMBL/GenBank/DDBJ whole genome shotgun (WGS) entry which is preliminary data.</text>
</comment>
<dbReference type="Proteomes" id="UP000789759">
    <property type="component" value="Unassembled WGS sequence"/>
</dbReference>
<reference evidence="1" key="1">
    <citation type="submission" date="2021-06" db="EMBL/GenBank/DDBJ databases">
        <authorList>
            <person name="Kallberg Y."/>
            <person name="Tangrot J."/>
            <person name="Rosling A."/>
        </authorList>
    </citation>
    <scope>NUCLEOTIDE SEQUENCE</scope>
    <source>
        <strain evidence="1">FL966</strain>
    </source>
</reference>
<name>A0A9N9A1S8_9GLOM</name>